<dbReference type="EMBL" id="BMHV01000003">
    <property type="protein sequence ID" value="GGF54986.1"/>
    <property type="molecule type" value="Genomic_DNA"/>
</dbReference>
<evidence type="ECO:0000313" key="6">
    <source>
        <dbReference type="Proteomes" id="UP000632498"/>
    </source>
</evidence>
<keyword evidence="1 3" id="KW-0807">Transducer</keyword>
<dbReference type="RefSeq" id="WP_188661247.1">
    <property type="nucleotide sequence ID" value="NZ_BMHV01000003.1"/>
</dbReference>
<comment type="caution">
    <text evidence="5">The sequence shown here is derived from an EMBL/GenBank/DDBJ whole genome shotgun (WGS) entry which is preliminary data.</text>
</comment>
<name>A0A917BS97_9PROT</name>
<dbReference type="AlphaFoldDB" id="A0A917BS97"/>
<proteinExistence type="inferred from homology"/>
<dbReference type="PROSITE" id="PS50111">
    <property type="entry name" value="CHEMOTAXIS_TRANSDUC_2"/>
    <property type="match status" value="1"/>
</dbReference>
<evidence type="ECO:0000256" key="2">
    <source>
        <dbReference type="ARBA" id="ARBA00029447"/>
    </source>
</evidence>
<evidence type="ECO:0000313" key="5">
    <source>
        <dbReference type="EMBL" id="GGF54986.1"/>
    </source>
</evidence>
<dbReference type="SUPFAM" id="SSF58104">
    <property type="entry name" value="Methyl-accepting chemotaxis protein (MCP) signaling domain"/>
    <property type="match status" value="1"/>
</dbReference>
<dbReference type="GO" id="GO:0007165">
    <property type="term" value="P:signal transduction"/>
    <property type="evidence" value="ECO:0007669"/>
    <property type="project" value="UniProtKB-KW"/>
</dbReference>
<dbReference type="PANTHER" id="PTHR32089">
    <property type="entry name" value="METHYL-ACCEPTING CHEMOTAXIS PROTEIN MCPB"/>
    <property type="match status" value="1"/>
</dbReference>
<dbReference type="GO" id="GO:0006935">
    <property type="term" value="P:chemotaxis"/>
    <property type="evidence" value="ECO:0007669"/>
    <property type="project" value="InterPro"/>
</dbReference>
<dbReference type="GO" id="GO:0004888">
    <property type="term" value="F:transmembrane signaling receptor activity"/>
    <property type="evidence" value="ECO:0007669"/>
    <property type="project" value="InterPro"/>
</dbReference>
<dbReference type="PRINTS" id="PR00260">
    <property type="entry name" value="CHEMTRNSDUCR"/>
</dbReference>
<dbReference type="Pfam" id="PF00015">
    <property type="entry name" value="MCPsignal"/>
    <property type="match status" value="1"/>
</dbReference>
<sequence>MDHKTLDDIQDNSALVELDVAYAQSVCDMIADQTDCVISFMGEGGVIVASSIHERIGHIHDIAVRIMQGEMDVYDVSKEEAAKSSGMREGRNMALDVEGKRVCNIGVGGPLERARAYAAIVHLSISTMLEAQSLERRHKDELAKMLEERMYSSLDAMRGSVRRLDQLCREMGERMTHTVSTGQNVAKSSLDTQHNVEMVSAATTELSASVSEVTRQLEEVASAVSAMHGLSSDTRTDINELETAAGQIGQFVQVIAGISNQTNLLALNATIEAARAGDAGKGFAVVASEVKSLANETRKATIEIAEQVSRIQQQTGRSVHSIARIVRSIDDIREIVGAVGEAAGQQAQATNEIAQNATQAAGATADISKDIEDVIGLAQATEERVQTVAQTVHSLRGDTRTLGEDMKQVILSLRTA</sequence>
<dbReference type="InterPro" id="IPR004089">
    <property type="entry name" value="MCPsignal_dom"/>
</dbReference>
<reference evidence="5" key="1">
    <citation type="journal article" date="2014" name="Int. J. Syst. Evol. Microbiol.">
        <title>Complete genome sequence of Corynebacterium casei LMG S-19264T (=DSM 44701T), isolated from a smear-ripened cheese.</title>
        <authorList>
            <consortium name="US DOE Joint Genome Institute (JGI-PGF)"/>
            <person name="Walter F."/>
            <person name="Albersmeier A."/>
            <person name="Kalinowski J."/>
            <person name="Ruckert C."/>
        </authorList>
    </citation>
    <scope>NUCLEOTIDE SEQUENCE</scope>
    <source>
        <strain evidence="5">CGMCC 1.15254</strain>
    </source>
</reference>
<dbReference type="SMART" id="SM00283">
    <property type="entry name" value="MA"/>
    <property type="match status" value="1"/>
</dbReference>
<dbReference type="PANTHER" id="PTHR32089:SF112">
    <property type="entry name" value="LYSOZYME-LIKE PROTEIN-RELATED"/>
    <property type="match status" value="1"/>
</dbReference>
<dbReference type="GO" id="GO:0016020">
    <property type="term" value="C:membrane"/>
    <property type="evidence" value="ECO:0007669"/>
    <property type="project" value="InterPro"/>
</dbReference>
<dbReference type="Gene3D" id="1.10.287.950">
    <property type="entry name" value="Methyl-accepting chemotaxis protein"/>
    <property type="match status" value="1"/>
</dbReference>
<keyword evidence="6" id="KW-1185">Reference proteome</keyword>
<protein>
    <recommendedName>
        <fullName evidence="4">Methyl-accepting transducer domain-containing protein</fullName>
    </recommendedName>
</protein>
<organism evidence="5 6">
    <name type="scientific">Terasakiella brassicae</name>
    <dbReference type="NCBI Taxonomy" id="1634917"/>
    <lineage>
        <taxon>Bacteria</taxon>
        <taxon>Pseudomonadati</taxon>
        <taxon>Pseudomonadota</taxon>
        <taxon>Alphaproteobacteria</taxon>
        <taxon>Rhodospirillales</taxon>
        <taxon>Terasakiellaceae</taxon>
        <taxon>Terasakiella</taxon>
    </lineage>
</organism>
<accession>A0A917BS97</accession>
<dbReference type="InterPro" id="IPR004090">
    <property type="entry name" value="Chemotax_Me-accpt_rcpt"/>
</dbReference>
<feature type="domain" description="Methyl-accepting transducer" evidence="4">
    <location>
        <begin position="146"/>
        <end position="382"/>
    </location>
</feature>
<evidence type="ECO:0000259" key="4">
    <source>
        <dbReference type="PROSITE" id="PS50111"/>
    </source>
</evidence>
<comment type="similarity">
    <text evidence="2">Belongs to the methyl-accepting chemotaxis (MCP) protein family.</text>
</comment>
<dbReference type="Pfam" id="PF05651">
    <property type="entry name" value="Diacid_rec"/>
    <property type="match status" value="1"/>
</dbReference>
<dbReference type="Proteomes" id="UP000632498">
    <property type="component" value="Unassembled WGS sequence"/>
</dbReference>
<evidence type="ECO:0000256" key="1">
    <source>
        <dbReference type="ARBA" id="ARBA00023224"/>
    </source>
</evidence>
<gene>
    <name evidence="5" type="ORF">GCM10011332_05450</name>
</gene>
<reference evidence="5" key="2">
    <citation type="submission" date="2020-09" db="EMBL/GenBank/DDBJ databases">
        <authorList>
            <person name="Sun Q."/>
            <person name="Zhou Y."/>
        </authorList>
    </citation>
    <scope>NUCLEOTIDE SEQUENCE</scope>
    <source>
        <strain evidence="5">CGMCC 1.15254</strain>
    </source>
</reference>
<dbReference type="InterPro" id="IPR008599">
    <property type="entry name" value="Diacid_rec"/>
</dbReference>
<evidence type="ECO:0000256" key="3">
    <source>
        <dbReference type="PROSITE-ProRule" id="PRU00284"/>
    </source>
</evidence>